<dbReference type="EMBL" id="JACAZH010000010">
    <property type="protein sequence ID" value="KAF7357418.1"/>
    <property type="molecule type" value="Genomic_DNA"/>
</dbReference>
<evidence type="ECO:0000259" key="1">
    <source>
        <dbReference type="Pfam" id="PF01636"/>
    </source>
</evidence>
<keyword evidence="2" id="KW-0418">Kinase</keyword>
<organism evidence="2 3">
    <name type="scientific">Mycena sanguinolenta</name>
    <dbReference type="NCBI Taxonomy" id="230812"/>
    <lineage>
        <taxon>Eukaryota</taxon>
        <taxon>Fungi</taxon>
        <taxon>Dikarya</taxon>
        <taxon>Basidiomycota</taxon>
        <taxon>Agaricomycotina</taxon>
        <taxon>Agaricomycetes</taxon>
        <taxon>Agaricomycetidae</taxon>
        <taxon>Agaricales</taxon>
        <taxon>Marasmiineae</taxon>
        <taxon>Mycenaceae</taxon>
        <taxon>Mycena</taxon>
    </lineage>
</organism>
<evidence type="ECO:0000313" key="2">
    <source>
        <dbReference type="EMBL" id="KAF7357418.1"/>
    </source>
</evidence>
<dbReference type="PANTHER" id="PTHR21310">
    <property type="entry name" value="AMINOGLYCOSIDE PHOSPHOTRANSFERASE-RELATED-RELATED"/>
    <property type="match status" value="1"/>
</dbReference>
<dbReference type="SUPFAM" id="SSF56112">
    <property type="entry name" value="Protein kinase-like (PK-like)"/>
    <property type="match status" value="1"/>
</dbReference>
<dbReference type="AlphaFoldDB" id="A0A8H7D3I6"/>
<evidence type="ECO:0000313" key="3">
    <source>
        <dbReference type="Proteomes" id="UP000623467"/>
    </source>
</evidence>
<gene>
    <name evidence="2" type="ORF">MSAN_01337800</name>
</gene>
<comment type="caution">
    <text evidence="2">The sequence shown here is derived from an EMBL/GenBank/DDBJ whole genome shotgun (WGS) entry which is preliminary data.</text>
</comment>
<reference evidence="2" key="1">
    <citation type="submission" date="2020-05" db="EMBL/GenBank/DDBJ databases">
        <title>Mycena genomes resolve the evolution of fungal bioluminescence.</title>
        <authorList>
            <person name="Tsai I.J."/>
        </authorList>
    </citation>
    <scope>NUCLEOTIDE SEQUENCE</scope>
    <source>
        <strain evidence="2">160909Yilan</strain>
    </source>
</reference>
<feature type="domain" description="Aminoglycoside phosphotransferase" evidence="1">
    <location>
        <begin position="78"/>
        <end position="322"/>
    </location>
</feature>
<keyword evidence="2" id="KW-0808">Transferase</keyword>
<dbReference type="Proteomes" id="UP000623467">
    <property type="component" value="Unassembled WGS sequence"/>
</dbReference>
<dbReference type="OrthoDB" id="2831558at2759"/>
<dbReference type="Pfam" id="PF01636">
    <property type="entry name" value="APH"/>
    <property type="match status" value="1"/>
</dbReference>
<name>A0A8H7D3I6_9AGAR</name>
<keyword evidence="3" id="KW-1185">Reference proteome</keyword>
<sequence>MSDDPWKFPCLVHVPSRKGRKPVSIPDITQFSVITRSLFGVACQTPTEVYSCSAYNELFLLKLDVPEHSPLPRKVLARVARDLKTRSDISLESEVATMVYVRQHCPAIPVPTVYGYCPTRDNLIGQPFSIVSFAEGLDMDGAPWEDLSLHAKLIAVRDFANIVSQLSQLHFKAIGSIYFKFSDPHRQIPVGFVLGPVSWCKQQSAARSAAFQRDRGPWKTTVQWLRASVEDEIQFMEKLPALSKETSTRTHGCERRWRLAQRVLPQFKNRIPDSKDDPFDQCANGPFVLGHMDLNPGNMIFCPKGPNVGRIVSIIDWEMSQTVPLWALICHPLWFDRVNAFKARKPMEAQQFKDAYIRELQKHAQESIILRVVQNAQYEARRRFMEIAILPWDMAEIIEDWLEQNPRHA</sequence>
<accession>A0A8H7D3I6</accession>
<dbReference type="InterPro" id="IPR051678">
    <property type="entry name" value="AGP_Transferase"/>
</dbReference>
<protein>
    <submittedName>
        <fullName evidence="2">Serine threonine protein kinase</fullName>
    </submittedName>
</protein>
<dbReference type="GO" id="GO:0016301">
    <property type="term" value="F:kinase activity"/>
    <property type="evidence" value="ECO:0007669"/>
    <property type="project" value="UniProtKB-KW"/>
</dbReference>
<dbReference type="InterPro" id="IPR011009">
    <property type="entry name" value="Kinase-like_dom_sf"/>
</dbReference>
<dbReference type="PANTHER" id="PTHR21310:SF15">
    <property type="entry name" value="AMINOGLYCOSIDE PHOSPHOTRANSFERASE DOMAIN-CONTAINING PROTEIN"/>
    <property type="match status" value="1"/>
</dbReference>
<dbReference type="Gene3D" id="3.90.1200.10">
    <property type="match status" value="1"/>
</dbReference>
<dbReference type="InterPro" id="IPR002575">
    <property type="entry name" value="Aminoglycoside_PTrfase"/>
</dbReference>
<proteinExistence type="predicted"/>